<organism evidence="2 3">
    <name type="scientific">Champsocephalus esox</name>
    <name type="common">pike icefish</name>
    <dbReference type="NCBI Taxonomy" id="159716"/>
    <lineage>
        <taxon>Eukaryota</taxon>
        <taxon>Metazoa</taxon>
        <taxon>Chordata</taxon>
        <taxon>Craniata</taxon>
        <taxon>Vertebrata</taxon>
        <taxon>Euteleostomi</taxon>
        <taxon>Actinopterygii</taxon>
        <taxon>Neopterygii</taxon>
        <taxon>Teleostei</taxon>
        <taxon>Neoteleostei</taxon>
        <taxon>Acanthomorphata</taxon>
        <taxon>Eupercaria</taxon>
        <taxon>Perciformes</taxon>
        <taxon>Notothenioidei</taxon>
        <taxon>Channichthyidae</taxon>
        <taxon>Champsocephalus</taxon>
    </lineage>
</organism>
<keyword evidence="1" id="KW-0812">Transmembrane</keyword>
<keyword evidence="3" id="KW-1185">Reference proteome</keyword>
<accession>A0AAN8BC23</accession>
<comment type="caution">
    <text evidence="2">The sequence shown here is derived from an EMBL/GenBank/DDBJ whole genome shotgun (WGS) entry which is preliminary data.</text>
</comment>
<feature type="transmembrane region" description="Helical" evidence="1">
    <location>
        <begin position="44"/>
        <end position="64"/>
    </location>
</feature>
<gene>
    <name evidence="2" type="ORF">CesoFtcFv8_020603</name>
</gene>
<dbReference type="EMBL" id="JAULUE010002062">
    <property type="protein sequence ID" value="KAK5881967.1"/>
    <property type="molecule type" value="Genomic_DNA"/>
</dbReference>
<reference evidence="2 3" key="1">
    <citation type="journal article" date="2023" name="Mol. Biol. Evol.">
        <title>Genomics of Secondarily Temperate Adaptation in the Only Non-Antarctic Icefish.</title>
        <authorList>
            <person name="Rivera-Colon A.G."/>
            <person name="Rayamajhi N."/>
            <person name="Minhas B.F."/>
            <person name="Madrigal G."/>
            <person name="Bilyk K.T."/>
            <person name="Yoon V."/>
            <person name="Hune M."/>
            <person name="Gregory S."/>
            <person name="Cheng C.H.C."/>
            <person name="Catchen J.M."/>
        </authorList>
    </citation>
    <scope>NUCLEOTIDE SEQUENCE [LARGE SCALE GENOMIC DNA]</scope>
    <source>
        <strain evidence="2">JC2023a</strain>
    </source>
</reference>
<sequence>MQDSASTLTNLIPVLQKELQTFSFFRVGTLVQKLDPLQKNTERVYGLLFIALFCITGLFFFIGVRQCGHIPESIKQTQMTTCRDMERCTFSLQEASVTPSQAVSMLPSAT</sequence>
<name>A0AAN8BC23_9TELE</name>
<evidence type="ECO:0000256" key="1">
    <source>
        <dbReference type="SAM" id="Phobius"/>
    </source>
</evidence>
<dbReference type="AlphaFoldDB" id="A0AAN8BC23"/>
<evidence type="ECO:0000313" key="3">
    <source>
        <dbReference type="Proteomes" id="UP001335648"/>
    </source>
</evidence>
<keyword evidence="1" id="KW-0472">Membrane</keyword>
<proteinExistence type="predicted"/>
<dbReference type="Proteomes" id="UP001335648">
    <property type="component" value="Unassembled WGS sequence"/>
</dbReference>
<protein>
    <submittedName>
        <fullName evidence="2">Uncharacterized protein</fullName>
    </submittedName>
</protein>
<keyword evidence="1" id="KW-1133">Transmembrane helix</keyword>
<evidence type="ECO:0000313" key="2">
    <source>
        <dbReference type="EMBL" id="KAK5881967.1"/>
    </source>
</evidence>